<dbReference type="SUPFAM" id="SSF50044">
    <property type="entry name" value="SH3-domain"/>
    <property type="match status" value="1"/>
</dbReference>
<keyword evidence="4 12" id="KW-0728">SH3 domain</keyword>
<feature type="region of interest" description="Disordered" evidence="14">
    <location>
        <begin position="2233"/>
        <end position="2260"/>
    </location>
</feature>
<dbReference type="CDD" id="cd11826">
    <property type="entry name" value="SH3_Abi"/>
    <property type="match status" value="1"/>
</dbReference>
<feature type="repeat" description="WD" evidence="13">
    <location>
        <begin position="1812"/>
        <end position="1853"/>
    </location>
</feature>
<dbReference type="InterPro" id="IPR001680">
    <property type="entry name" value="WD40_rpt"/>
</dbReference>
<feature type="compositionally biased region" description="Polar residues" evidence="14">
    <location>
        <begin position="2423"/>
        <end position="2445"/>
    </location>
</feature>
<evidence type="ECO:0000256" key="1">
    <source>
        <dbReference type="ARBA" id="ARBA00004245"/>
    </source>
</evidence>
<evidence type="ECO:0000256" key="9">
    <source>
        <dbReference type="ARBA" id="ARBA00023054"/>
    </source>
</evidence>
<dbReference type="PANTHER" id="PTHR13743">
    <property type="entry name" value="BEIGE/BEACH-RELATED"/>
    <property type="match status" value="1"/>
</dbReference>
<dbReference type="SUPFAM" id="SSF49899">
    <property type="entry name" value="Concanavalin A-like lectins/glucanases"/>
    <property type="match status" value="1"/>
</dbReference>
<keyword evidence="5" id="KW-0963">Cytoplasm</keyword>
<gene>
    <name evidence="18" type="ORF">GPM918_LOCUS1519</name>
    <name evidence="19" type="ORF">SRO942_LOCUS1519</name>
</gene>
<dbReference type="SMART" id="SM00320">
    <property type="entry name" value="WD40"/>
    <property type="match status" value="3"/>
</dbReference>
<evidence type="ECO:0000256" key="4">
    <source>
        <dbReference type="ARBA" id="ARBA00022443"/>
    </source>
</evidence>
<dbReference type="PROSITE" id="PS50197">
    <property type="entry name" value="BEACH"/>
    <property type="match status" value="1"/>
</dbReference>
<dbReference type="Pfam" id="PF00018">
    <property type="entry name" value="SH3_1"/>
    <property type="match status" value="1"/>
</dbReference>
<dbReference type="EMBL" id="CAJOBC010000142">
    <property type="protein sequence ID" value="CAF3544584.1"/>
    <property type="molecule type" value="Genomic_DNA"/>
</dbReference>
<protein>
    <recommendedName>
        <fullName evidence="21">Neurobeachin-like protein 1</fullName>
    </recommendedName>
</protein>
<dbReference type="InterPro" id="IPR036372">
    <property type="entry name" value="BEACH_dom_sf"/>
</dbReference>
<evidence type="ECO:0000256" key="3">
    <source>
        <dbReference type="ARBA" id="ARBA00010020"/>
    </source>
</evidence>
<comment type="similarity">
    <text evidence="3">Belongs to the ABI family.</text>
</comment>
<dbReference type="InterPro" id="IPR011993">
    <property type="entry name" value="PH-like_dom_sf"/>
</dbReference>
<evidence type="ECO:0000259" key="17">
    <source>
        <dbReference type="PROSITE" id="PS51783"/>
    </source>
</evidence>
<keyword evidence="11" id="KW-0966">Cell projection</keyword>
<dbReference type="PROSITE" id="PS51783">
    <property type="entry name" value="PH_BEACH"/>
    <property type="match status" value="1"/>
</dbReference>
<dbReference type="Proteomes" id="UP000663829">
    <property type="component" value="Unassembled WGS sequence"/>
</dbReference>
<dbReference type="GO" id="GO:0005856">
    <property type="term" value="C:cytoskeleton"/>
    <property type="evidence" value="ECO:0007669"/>
    <property type="project" value="UniProtKB-SubCell"/>
</dbReference>
<dbReference type="Pfam" id="PF16057">
    <property type="entry name" value="DUF4800"/>
    <property type="match status" value="1"/>
</dbReference>
<evidence type="ECO:0000256" key="2">
    <source>
        <dbReference type="ARBA" id="ARBA00004510"/>
    </source>
</evidence>
<dbReference type="InterPro" id="IPR015943">
    <property type="entry name" value="WD40/YVTN_repeat-like_dom_sf"/>
</dbReference>
<dbReference type="InterPro" id="IPR046851">
    <property type="entry name" value="NBCH_WD40"/>
</dbReference>
<dbReference type="Pfam" id="PF07815">
    <property type="entry name" value="Abi_HHR"/>
    <property type="match status" value="1"/>
</dbReference>
<dbReference type="GO" id="GO:0005829">
    <property type="term" value="C:cytosol"/>
    <property type="evidence" value="ECO:0007669"/>
    <property type="project" value="TreeGrafter"/>
</dbReference>
<dbReference type="Gene3D" id="2.130.10.10">
    <property type="entry name" value="YVTN repeat-like/Quinoprotein amine dehydrogenase"/>
    <property type="match status" value="1"/>
</dbReference>
<dbReference type="FunFam" id="1.10.1540.10:FF:000001">
    <property type="entry name" value="neurobeachin isoform X1"/>
    <property type="match status" value="1"/>
</dbReference>
<evidence type="ECO:0000256" key="11">
    <source>
        <dbReference type="ARBA" id="ARBA00023273"/>
    </source>
</evidence>
<dbReference type="SUPFAM" id="SSF50978">
    <property type="entry name" value="WD40 repeat-like"/>
    <property type="match status" value="1"/>
</dbReference>
<evidence type="ECO:0000313" key="19">
    <source>
        <dbReference type="EMBL" id="CAF3544584.1"/>
    </source>
</evidence>
<dbReference type="InterPro" id="IPR000409">
    <property type="entry name" value="BEACH_dom"/>
</dbReference>
<name>A0A813Q7Z9_9BILA</name>
<keyword evidence="9" id="KW-0175">Coiled coil</keyword>
<dbReference type="InterPro" id="IPR023362">
    <property type="entry name" value="PH-BEACH_dom"/>
</dbReference>
<evidence type="ECO:0000256" key="8">
    <source>
        <dbReference type="ARBA" id="ARBA00022737"/>
    </source>
</evidence>
<dbReference type="GO" id="GO:0030027">
    <property type="term" value="C:lamellipodium"/>
    <property type="evidence" value="ECO:0007669"/>
    <property type="project" value="UniProtKB-SubCell"/>
</dbReference>
<evidence type="ECO:0000256" key="14">
    <source>
        <dbReference type="SAM" id="MobiDB-lite"/>
    </source>
</evidence>
<dbReference type="Gene3D" id="6.10.140.1620">
    <property type="match status" value="1"/>
</dbReference>
<dbReference type="Pfam" id="PF02138">
    <property type="entry name" value="Beach"/>
    <property type="match status" value="1"/>
</dbReference>
<dbReference type="SUPFAM" id="SSF50729">
    <property type="entry name" value="PH domain-like"/>
    <property type="match status" value="1"/>
</dbReference>
<feature type="compositionally biased region" description="Low complexity" evidence="14">
    <location>
        <begin position="2404"/>
        <end position="2414"/>
    </location>
</feature>
<dbReference type="InterPro" id="IPR013320">
    <property type="entry name" value="ConA-like_dom_sf"/>
</dbReference>
<dbReference type="PROSITE" id="PS50082">
    <property type="entry name" value="WD_REPEATS_2"/>
    <property type="match status" value="2"/>
</dbReference>
<keyword evidence="10" id="KW-0206">Cytoskeleton</keyword>
<evidence type="ECO:0000313" key="20">
    <source>
        <dbReference type="Proteomes" id="UP000663829"/>
    </source>
</evidence>
<dbReference type="OrthoDB" id="26681at2759"/>
<evidence type="ECO:0000256" key="13">
    <source>
        <dbReference type="PROSITE-ProRule" id="PRU00221"/>
    </source>
</evidence>
<dbReference type="CDD" id="cd06071">
    <property type="entry name" value="Beach"/>
    <property type="match status" value="1"/>
</dbReference>
<dbReference type="PRINTS" id="PR00452">
    <property type="entry name" value="SH3DOMAIN"/>
</dbReference>
<evidence type="ECO:0000313" key="18">
    <source>
        <dbReference type="EMBL" id="CAF0763441.1"/>
    </source>
</evidence>
<dbReference type="FunFam" id="2.30.30.40:FF:000002">
    <property type="entry name" value="abl interactor 1 isoform X1"/>
    <property type="match status" value="1"/>
</dbReference>
<evidence type="ECO:0000259" key="16">
    <source>
        <dbReference type="PROSITE" id="PS50197"/>
    </source>
</evidence>
<evidence type="ECO:0000256" key="6">
    <source>
        <dbReference type="ARBA" id="ARBA00022553"/>
    </source>
</evidence>
<keyword evidence="6" id="KW-0597">Phosphoprotein</keyword>
<dbReference type="EMBL" id="CAJNOQ010000142">
    <property type="protein sequence ID" value="CAF0763441.1"/>
    <property type="molecule type" value="Genomic_DNA"/>
</dbReference>
<keyword evidence="7 13" id="KW-0853">WD repeat</keyword>
<dbReference type="GO" id="GO:0019901">
    <property type="term" value="F:protein kinase binding"/>
    <property type="evidence" value="ECO:0007669"/>
    <property type="project" value="TreeGrafter"/>
</dbReference>
<dbReference type="InterPro" id="IPR012849">
    <property type="entry name" value="Abl-interactor_HHR_dom"/>
</dbReference>
<comment type="caution">
    <text evidence="18">The sequence shown here is derived from an EMBL/GenBank/DDBJ whole genome shotgun (WGS) entry which is preliminary data.</text>
</comment>
<feature type="repeat" description="WD" evidence="13">
    <location>
        <begin position="1871"/>
        <end position="1912"/>
    </location>
</feature>
<accession>A0A813Q7Z9</accession>
<feature type="domain" description="BEACH" evidence="16">
    <location>
        <begin position="1363"/>
        <end position="1656"/>
    </location>
</feature>
<proteinExistence type="inferred from homology"/>
<feature type="region of interest" description="Disordered" evidence="14">
    <location>
        <begin position="2396"/>
        <end position="2445"/>
    </location>
</feature>
<dbReference type="PROSITE" id="PS50002">
    <property type="entry name" value="SH3"/>
    <property type="match status" value="1"/>
</dbReference>
<feature type="domain" description="BEACH-type PH" evidence="17">
    <location>
        <begin position="1255"/>
        <end position="1348"/>
    </location>
</feature>
<evidence type="ECO:0008006" key="21">
    <source>
        <dbReference type="Google" id="ProtNLM"/>
    </source>
</evidence>
<dbReference type="Pfam" id="PF14844">
    <property type="entry name" value="PH_BEACH"/>
    <property type="match status" value="1"/>
</dbReference>
<evidence type="ECO:0000256" key="12">
    <source>
        <dbReference type="PROSITE-ProRule" id="PRU00192"/>
    </source>
</evidence>
<keyword evidence="8" id="KW-0677">Repeat</keyword>
<organism evidence="18 20">
    <name type="scientific">Didymodactylos carnosus</name>
    <dbReference type="NCBI Taxonomy" id="1234261"/>
    <lineage>
        <taxon>Eukaryota</taxon>
        <taxon>Metazoa</taxon>
        <taxon>Spiralia</taxon>
        <taxon>Gnathifera</taxon>
        <taxon>Rotifera</taxon>
        <taxon>Eurotatoria</taxon>
        <taxon>Bdelloidea</taxon>
        <taxon>Philodinida</taxon>
        <taxon>Philodinidae</taxon>
        <taxon>Didymodactylos</taxon>
    </lineage>
</organism>
<dbReference type="InterPro" id="IPR001452">
    <property type="entry name" value="SH3_domain"/>
</dbReference>
<dbReference type="SMART" id="SM01026">
    <property type="entry name" value="Beach"/>
    <property type="match status" value="1"/>
</dbReference>
<dbReference type="PANTHER" id="PTHR13743:SF112">
    <property type="entry name" value="BEACH DOMAIN-CONTAINING PROTEIN"/>
    <property type="match status" value="1"/>
</dbReference>
<comment type="subcellular location">
    <subcellularLocation>
        <location evidence="2">Cell projection</location>
        <location evidence="2">Lamellipodium</location>
    </subcellularLocation>
    <subcellularLocation>
        <location evidence="1">Cytoplasm</location>
        <location evidence="1">Cytoskeleton</location>
    </subcellularLocation>
</comment>
<evidence type="ECO:0000256" key="7">
    <source>
        <dbReference type="ARBA" id="ARBA00022574"/>
    </source>
</evidence>
<dbReference type="Gene3D" id="2.30.30.40">
    <property type="entry name" value="SH3 Domains"/>
    <property type="match status" value="1"/>
</dbReference>
<dbReference type="GO" id="GO:0016020">
    <property type="term" value="C:membrane"/>
    <property type="evidence" value="ECO:0007669"/>
    <property type="project" value="TreeGrafter"/>
</dbReference>
<dbReference type="CDD" id="cd01201">
    <property type="entry name" value="PH_BEACH"/>
    <property type="match status" value="1"/>
</dbReference>
<reference evidence="18" key="1">
    <citation type="submission" date="2021-02" db="EMBL/GenBank/DDBJ databases">
        <authorList>
            <person name="Nowell W R."/>
        </authorList>
    </citation>
    <scope>NUCLEOTIDE SEQUENCE</scope>
</reference>
<dbReference type="InterPro" id="IPR036322">
    <property type="entry name" value="WD40_repeat_dom_sf"/>
</dbReference>
<feature type="domain" description="SH3" evidence="15">
    <location>
        <begin position="2488"/>
        <end position="2548"/>
    </location>
</feature>
<dbReference type="SMART" id="SM00326">
    <property type="entry name" value="SH3"/>
    <property type="match status" value="1"/>
</dbReference>
<dbReference type="InterPro" id="IPR050865">
    <property type="entry name" value="BEACH_Domain"/>
</dbReference>
<dbReference type="GO" id="GO:0008104">
    <property type="term" value="P:intracellular protein localization"/>
    <property type="evidence" value="ECO:0007669"/>
    <property type="project" value="TreeGrafter"/>
</dbReference>
<dbReference type="InterPro" id="IPR028455">
    <property type="entry name" value="ABI3_SH3"/>
</dbReference>
<dbReference type="InterPro" id="IPR036028">
    <property type="entry name" value="SH3-like_dom_sf"/>
</dbReference>
<keyword evidence="20" id="KW-1185">Reference proteome</keyword>
<evidence type="ECO:0000256" key="5">
    <source>
        <dbReference type="ARBA" id="ARBA00022490"/>
    </source>
</evidence>
<dbReference type="Proteomes" id="UP000681722">
    <property type="component" value="Unassembled WGS sequence"/>
</dbReference>
<dbReference type="SUPFAM" id="SSF81837">
    <property type="entry name" value="BEACH domain"/>
    <property type="match status" value="1"/>
</dbReference>
<dbReference type="Gene3D" id="1.10.1540.10">
    <property type="entry name" value="BEACH domain"/>
    <property type="match status" value="1"/>
</dbReference>
<evidence type="ECO:0000259" key="15">
    <source>
        <dbReference type="PROSITE" id="PS50002"/>
    </source>
</evidence>
<dbReference type="Pfam" id="PF20426">
    <property type="entry name" value="NBCH_WD40"/>
    <property type="match status" value="1"/>
</dbReference>
<sequence length="2548" mass="293964">MLEKLCRFSITSLELKQILLFYNRTYSLINIDEQYKYIKQQLLRIMIQAAKHNDQDTENISAYFDLQRPNSGIIIPSIKHWSGSHITYYCWLRLNHELEPYLSDQRRQLYSFYSENGLGFEAFFNGNSTSLYLLVNDHKELTYVEIPECDLIDGCWHSLTIVYFQQKWTMCHLSIYIDGCLKKCIKDFKYPFMLEILSLGSIGSSSQRPSHSKLSSLNNTGKYKSILTNKMAQPLKRLFTMTPNQQMNKVNRAQQNVFTTTDLNCQDTLFGQSTSLHGQIAFVWLLSDALQEKNIKQLHALGADFYFSHSSLFQSSLFSSIIDAQRFNHLISDLFATKTIFAYHPLACKDASCVNISGKTQMNGWLNYGTCSHLHSYSKSLLSIGSIPALYLLFECFNEQEYQMNQTSLTVLSDVDSSPSETLLDSQCSDWTITNNLTTDNYLQLNPCATILNLIHCIFSSSKYNSLHIEQMCRDYNVQILQKYLNNIPFYFIDQEFLIAIQQIIDCLKLYKSISMVQTLINSFVQYLLLDFNLWKKAKLNVQLMHIEYLTKIIKDDRIYFRNKFGIQYFLDSIKQHFSSDDDIENKSKKIRSGIINIMNYYVQCDIKFDELNSILSFISALTTHDICVQEMLNFILMLLLEISTSSELTVTFLCEPNMAGGLYSLIVNKDLSITTKEKIFQIMKYLLISKHVPLQVKSLLRLENNIGYGGIISSFNSNELSVPIVSEILNLIIMSENTIAVKHVNVVLTLCSTGSLDVRYAAIRKLMTCFTAHNNTLETYSKCDGWHETLAHFLIQTRRRSLSIMKDKTSSSSVSEEVFKDDSSSIINEQQDSSRSVEDLCETLILAIIMILWKGITGSDDNCWRLRGQIFSALRYLNEEYEFYLPLIYLERRILELSLKACIDDIQQNGGQTTAAQGANSRELIKLVGDFLTEDNHLQLRFSDNLVNKYDNILHCSNASASIYRLLQNHSLNGKEEASYLIMCVNRIMLIRGENQEYYSYLILLMKTLIDKSYYLLQMNVQILNVPQQKLTPAFIEDFKLYCQTTEWCIFIEKQCQPSSEDYKSKNIKPFKKNMQKWWDDTYKMMKTGIDKRTKQIEEEKLRFQSQILELWRVRRRSEYIRYSKMLNLQRLQQNLVDTEWNEKLKYFERERGPWHKPSLTKIHWMLSARENCHRMRCKLIENSHFDSYEEASLERDENFKYSSVDEYQKKLFENLKNKKFSIQKQLSSVENDELLNDEQMSSDQQLQNNLLLEEKEKMLIGSNCSLITITSVTEGKLEITNKYIYFLGSNSSNKNDLKYPLHWLRNVHLRRYNLRASALEFFLIDQTNFLLNFDKNTRRQIYQKLISLRLPNMKSVLSSTITPSEILRESCITEKWINRELSNFDYLMMLNTIAGRTFNDLNQYPVFPWVIKDYTSDNLNLDNPETFRDLSKPIGIQNPTHMAEVKSKYESFHDPTGLMKKFHYGTHYSNAASVIHYLIRMEPFTTLHIQLQSGKFDIADRQFQSFHSSWLSILHNPNNVKELIPEFYYLPEFLINSNQFDLGRLQSTNTIVNDVKLPPWARNSVEYFIYQNRLALECDHVSAHLNKWIDLIFGYKQQGQEAIDACNVFTYCSYEKAIDVDAIEDQITREAIESMIQHFGQIPSQLLFEEHPKRKTKEQVVVDYELQGRAVNIFWDLNHIDLFFVEITPSDEKICDPIVFLSIPKNQIRSFFQQGMLDILVTVSINRIVGNNGWLPYDKSLNSSFTFERDPTLQTERNHHIITIPFAPDLEITSKLFSVSHDAKYLFSGGHWNCSLCVYSLSKNKTISSVIKHVDIVTCTALDSTGTILVSGSKDKTCIIWHVRMEEMTITTPTDRTSRGLTLVPTNVLYGHDSEITCVALSTELDIIVSGSLDGTCNMYTVQNGTYIQTLYPTGPKIIVFPHIGLSSIIQTLPVPIQQIRLSDERHILIQTSSNDDSSVLHMYSINGKLIHRELVPYKIIDFLLCDNKYIVIAINILQYHQPTHLRATRAPTTTQSTVVGKIIIKDMFDMKMIRTIRLPTQINCLHLAKDFTHLLVGVKGGKLIVITAKRKLKGNLADNAVNLSKVADFCQDNYLNAPNCDKSKVYEETKSYAIQSLASVAYQINTIATSFLQLLDFQSNQFNELESSLNSLTEETIVHKEKVARREIGTLTTNKVIGRQPLFIKPNNPEKLVRYVRKPLDYSLLDDIGHGVRLARQESKSRHLIYNNGLSSMDTQRSNGTPLTQPLTPPKSSNVSLSKATGSTIYQRSMPPPPPPPLLVPPEYASRQELAVQNQNLYSTSAYQQQQHRAVTDDYGTIRKHQQSYPTMLQQQGQMNGDRNPPNSLYNGGMNNSILPLHLSYVNENVYATRHNGILNNTTIMQQQQYNRQTSLNNGNVYDTQQQSNSIRSRSQPPPAGSIHLTSSMDTYDPSQATSTTNGNNESYLPQFIPQAPTHFFEACATLPRRQRGYGRGKSGDDFEWAPSEYLEKVIAIYDYESQREDELTFQENTIIFVVTKNDDGWYEGIMQPGVRGLFPGNYVEQLLD</sequence>
<evidence type="ECO:0000256" key="10">
    <source>
        <dbReference type="ARBA" id="ARBA00023212"/>
    </source>
</evidence>
<dbReference type="Gene3D" id="2.30.29.30">
    <property type="entry name" value="Pleckstrin-homology domain (PH domain)/Phosphotyrosine-binding domain (PTB)"/>
    <property type="match status" value="1"/>
</dbReference>